<dbReference type="Proteomes" id="UP000008152">
    <property type="component" value="Chromosome I"/>
</dbReference>
<accession>A7N1G3</accession>
<evidence type="ECO:0000313" key="2">
    <source>
        <dbReference type="Proteomes" id="UP000008152"/>
    </source>
</evidence>
<dbReference type="PANTHER" id="PTHR40590:SF1">
    <property type="entry name" value="CYTOPLASMIC PROTEIN"/>
    <property type="match status" value="1"/>
</dbReference>
<organism evidence="1 2">
    <name type="scientific">Vibrio campbellii (strain ATCC BAA-1116)</name>
    <dbReference type="NCBI Taxonomy" id="2902295"/>
    <lineage>
        <taxon>Bacteria</taxon>
        <taxon>Pseudomonadati</taxon>
        <taxon>Pseudomonadota</taxon>
        <taxon>Gammaproteobacteria</taxon>
        <taxon>Vibrionales</taxon>
        <taxon>Vibrionaceae</taxon>
        <taxon>Vibrio</taxon>
    </lineage>
</organism>
<gene>
    <name evidence="1" type="ordered locus">VIBHAR_01264</name>
</gene>
<dbReference type="PANTHER" id="PTHR40590">
    <property type="entry name" value="CYTOPLASMIC PROTEIN-RELATED"/>
    <property type="match status" value="1"/>
</dbReference>
<proteinExistence type="predicted"/>
<evidence type="ECO:0008006" key="3">
    <source>
        <dbReference type="Google" id="ProtNLM"/>
    </source>
</evidence>
<dbReference type="AlphaFoldDB" id="A7N1G3"/>
<sequence>MTILPNRVIDKMHIEFEEQNMFRLLSVMSSLIVFFTSYSVQAEPQHWLAKKGDMEYMIIGSVHVGDKTMYPLPKAVTQFLKNSDGLIIEADVRNTEGVTYPKTAFLAKDVLDRTQRKHLAEIANDLGLQEVQLLNAPPWSAALTIQLMLVNKLGYASDQGVDMHLINLADKQQVPVLPLESVQFQLDLIAGQKDGGKEFLLSSIEEYDGGDKLVQCLIDSWKSGDGRTLEEASMSEQSSDEFNQAFLYDRNRDWAEKLDSGRMLPKKSGQYTIVVGSLHLVGKDNLIELLEKRGFTVEPLGNAHKAHCDI</sequence>
<name>A7N1G3_VIBC1</name>
<dbReference type="InterPro" id="IPR047111">
    <property type="entry name" value="YbaP-like"/>
</dbReference>
<dbReference type="PATRIC" id="fig|338187.25.peg.1381"/>
<dbReference type="InterPro" id="IPR002816">
    <property type="entry name" value="TraB/PrgY/GumN_fam"/>
</dbReference>
<reference evidence="1 2" key="1">
    <citation type="submission" date="2007-08" db="EMBL/GenBank/DDBJ databases">
        <authorList>
            <consortium name="The Vibrio harveyi Genome Sequencing Project"/>
            <person name="Bassler B."/>
            <person name="Clifton S.W."/>
            <person name="Fulton L."/>
            <person name="Delehaunty K."/>
            <person name="Fronick C."/>
            <person name="Harrison M."/>
            <person name="Markivic C."/>
            <person name="Fulton R."/>
            <person name="Tin-Wollam A.-M."/>
            <person name="Shah N."/>
            <person name="Pepin K."/>
            <person name="Nash W."/>
            <person name="Thiruvilangam P."/>
            <person name="Bhonagiri V."/>
            <person name="Waters C."/>
            <person name="Tu K.C."/>
            <person name="Irgon J."/>
            <person name="Wilson R.K."/>
        </authorList>
    </citation>
    <scope>NUCLEOTIDE SEQUENCE [LARGE SCALE GENOMIC DNA]</scope>
    <source>
        <strain evidence="2">ATCC BAA-1116 / BB120</strain>
    </source>
</reference>
<evidence type="ECO:0000313" key="1">
    <source>
        <dbReference type="EMBL" id="ABU70242.1"/>
    </source>
</evidence>
<dbReference type="CDD" id="cd14789">
    <property type="entry name" value="Tiki"/>
    <property type="match status" value="1"/>
</dbReference>
<dbReference type="EMBL" id="CP000789">
    <property type="protein sequence ID" value="ABU70242.1"/>
    <property type="molecule type" value="Genomic_DNA"/>
</dbReference>
<dbReference type="Pfam" id="PF01963">
    <property type="entry name" value="TraB_PrgY_gumN"/>
    <property type="match status" value="1"/>
</dbReference>
<dbReference type="KEGG" id="vha:VIBHAR_01264"/>
<protein>
    <recommendedName>
        <fullName evidence="3">TraB/GumN family protein</fullName>
    </recommendedName>
</protein>